<dbReference type="Pfam" id="PF13560">
    <property type="entry name" value="HTH_31"/>
    <property type="match status" value="1"/>
</dbReference>
<organism evidence="2 3">
    <name type="scientific">Synergistes jonesii</name>
    <dbReference type="NCBI Taxonomy" id="2754"/>
    <lineage>
        <taxon>Bacteria</taxon>
        <taxon>Thermotogati</taxon>
        <taxon>Synergistota</taxon>
        <taxon>Synergistia</taxon>
        <taxon>Synergistales</taxon>
        <taxon>Synergistaceae</taxon>
        <taxon>Synergistes</taxon>
    </lineage>
</organism>
<reference evidence="2 3" key="1">
    <citation type="submission" date="2014-04" db="EMBL/GenBank/DDBJ databases">
        <title>Draft Genome Sequence of Synergistes jonesii.</title>
        <authorList>
            <person name="Coil D.A."/>
            <person name="Eisen J.A."/>
            <person name="Holland-Moritz H.E."/>
        </authorList>
    </citation>
    <scope>NUCLEOTIDE SEQUENCE [LARGE SCALE GENOMIC DNA]</scope>
    <source>
        <strain evidence="2 3">78-1</strain>
    </source>
</reference>
<evidence type="ECO:0000259" key="1">
    <source>
        <dbReference type="PROSITE" id="PS50943"/>
    </source>
</evidence>
<dbReference type="Proteomes" id="UP000027665">
    <property type="component" value="Unassembled WGS sequence"/>
</dbReference>
<feature type="domain" description="HTH cro/C1-type" evidence="1">
    <location>
        <begin position="62"/>
        <end position="117"/>
    </location>
</feature>
<evidence type="ECO:0000313" key="2">
    <source>
        <dbReference type="EMBL" id="KEJ93317.1"/>
    </source>
</evidence>
<sequence>MQLRKQLPLQRQPPIVGAAVEKCVSVFLCIECEAGGPNTRYRPSAGAKYKEIFSPKQVGQRVKERRTELGLSMPELGKRISVNKSTIQRYEADGVDPKRTMVINGLAEALLTTPEWLTGLSDDKEYNSYTVCQMELEKHIKSYLETVTSSVKGEPHQQLLTTFLGQLVDLYAILTKYWAISMKKVDEVAEDEVLKESIGKYAIHIGSITEQVYQKEMEVPVEDMKRYLDGILHFYDEGRTQISVPKLLGMVEESERRLAAKEAEQRAKGT</sequence>
<protein>
    <recommendedName>
        <fullName evidence="1">HTH cro/C1-type domain-containing protein</fullName>
    </recommendedName>
</protein>
<keyword evidence="3" id="KW-1185">Reference proteome</keyword>
<proteinExistence type="predicted"/>
<dbReference type="InterPro" id="IPR010982">
    <property type="entry name" value="Lambda_DNA-bd_dom_sf"/>
</dbReference>
<gene>
    <name evidence="2" type="ORF">EH55_10670</name>
</gene>
<dbReference type="AlphaFoldDB" id="A0A073J6G3"/>
<dbReference type="eggNOG" id="COG1396">
    <property type="taxonomic scope" value="Bacteria"/>
</dbReference>
<name>A0A073J6G3_9BACT</name>
<dbReference type="CDD" id="cd00093">
    <property type="entry name" value="HTH_XRE"/>
    <property type="match status" value="1"/>
</dbReference>
<dbReference type="SUPFAM" id="SSF47413">
    <property type="entry name" value="lambda repressor-like DNA-binding domains"/>
    <property type="match status" value="1"/>
</dbReference>
<dbReference type="RefSeq" id="WP_201769323.1">
    <property type="nucleotide sequence ID" value="NZ_JMKI01000005.1"/>
</dbReference>
<accession>A0A073J6G3</accession>
<dbReference type="GO" id="GO:0003677">
    <property type="term" value="F:DNA binding"/>
    <property type="evidence" value="ECO:0007669"/>
    <property type="project" value="InterPro"/>
</dbReference>
<evidence type="ECO:0000313" key="3">
    <source>
        <dbReference type="Proteomes" id="UP000027665"/>
    </source>
</evidence>
<dbReference type="SMART" id="SM00530">
    <property type="entry name" value="HTH_XRE"/>
    <property type="match status" value="1"/>
</dbReference>
<dbReference type="GeneID" id="90982698"/>
<dbReference type="STRING" id="2754.EH55_10670"/>
<comment type="caution">
    <text evidence="2">The sequence shown here is derived from an EMBL/GenBank/DDBJ whole genome shotgun (WGS) entry which is preliminary data.</text>
</comment>
<dbReference type="Gene3D" id="1.10.260.40">
    <property type="entry name" value="lambda repressor-like DNA-binding domains"/>
    <property type="match status" value="1"/>
</dbReference>
<dbReference type="InterPro" id="IPR001387">
    <property type="entry name" value="Cro/C1-type_HTH"/>
</dbReference>
<dbReference type="EMBL" id="JMKI01000005">
    <property type="protein sequence ID" value="KEJ93317.1"/>
    <property type="molecule type" value="Genomic_DNA"/>
</dbReference>
<dbReference type="PROSITE" id="PS50943">
    <property type="entry name" value="HTH_CROC1"/>
    <property type="match status" value="1"/>
</dbReference>